<keyword evidence="2" id="KW-1185">Reference proteome</keyword>
<accession>U5GMQ6</accession>
<reference evidence="1 2" key="1">
    <citation type="journal article" date="2006" name="Science">
        <title>The genome of black cottonwood, Populus trichocarpa (Torr. &amp; Gray).</title>
        <authorList>
            <person name="Tuskan G.A."/>
            <person name="Difazio S."/>
            <person name="Jansson S."/>
            <person name="Bohlmann J."/>
            <person name="Grigoriev I."/>
            <person name="Hellsten U."/>
            <person name="Putnam N."/>
            <person name="Ralph S."/>
            <person name="Rombauts S."/>
            <person name="Salamov A."/>
            <person name="Schein J."/>
            <person name="Sterck L."/>
            <person name="Aerts A."/>
            <person name="Bhalerao R.R."/>
            <person name="Bhalerao R.P."/>
            <person name="Blaudez D."/>
            <person name="Boerjan W."/>
            <person name="Brun A."/>
            <person name="Brunner A."/>
            <person name="Busov V."/>
            <person name="Campbell M."/>
            <person name="Carlson J."/>
            <person name="Chalot M."/>
            <person name="Chapman J."/>
            <person name="Chen G.L."/>
            <person name="Cooper D."/>
            <person name="Coutinho P.M."/>
            <person name="Couturier J."/>
            <person name="Covert S."/>
            <person name="Cronk Q."/>
            <person name="Cunningham R."/>
            <person name="Davis J."/>
            <person name="Degroeve S."/>
            <person name="Dejardin A."/>
            <person name="Depamphilis C."/>
            <person name="Detter J."/>
            <person name="Dirks B."/>
            <person name="Dubchak I."/>
            <person name="Duplessis S."/>
            <person name="Ehlting J."/>
            <person name="Ellis B."/>
            <person name="Gendler K."/>
            <person name="Goodstein D."/>
            <person name="Gribskov M."/>
            <person name="Grimwood J."/>
            <person name="Groover A."/>
            <person name="Gunter L."/>
            <person name="Hamberger B."/>
            <person name="Heinze B."/>
            <person name="Helariutta Y."/>
            <person name="Henrissat B."/>
            <person name="Holligan D."/>
            <person name="Holt R."/>
            <person name="Huang W."/>
            <person name="Islam-Faridi N."/>
            <person name="Jones S."/>
            <person name="Jones-Rhoades M."/>
            <person name="Jorgensen R."/>
            <person name="Joshi C."/>
            <person name="Kangasjarvi J."/>
            <person name="Karlsson J."/>
            <person name="Kelleher C."/>
            <person name="Kirkpatrick R."/>
            <person name="Kirst M."/>
            <person name="Kohler A."/>
            <person name="Kalluri U."/>
            <person name="Larimer F."/>
            <person name="Leebens-Mack J."/>
            <person name="Leple J.C."/>
            <person name="Locascio P."/>
            <person name="Lou Y."/>
            <person name="Lucas S."/>
            <person name="Martin F."/>
            <person name="Montanini B."/>
            <person name="Napoli C."/>
            <person name="Nelson D.R."/>
            <person name="Nelson C."/>
            <person name="Nieminen K."/>
            <person name="Nilsson O."/>
            <person name="Pereda V."/>
            <person name="Peter G."/>
            <person name="Philippe R."/>
            <person name="Pilate G."/>
            <person name="Poliakov A."/>
            <person name="Razumovskaya J."/>
            <person name="Richardson P."/>
            <person name="Rinaldi C."/>
            <person name="Ritland K."/>
            <person name="Rouze P."/>
            <person name="Ryaboy D."/>
            <person name="Schmutz J."/>
            <person name="Schrader J."/>
            <person name="Segerman B."/>
            <person name="Shin H."/>
            <person name="Siddiqui A."/>
            <person name="Sterky F."/>
            <person name="Terry A."/>
            <person name="Tsai C.J."/>
            <person name="Uberbacher E."/>
            <person name="Unneberg P."/>
            <person name="Vahala J."/>
            <person name="Wall K."/>
            <person name="Wessler S."/>
            <person name="Yang G."/>
            <person name="Yin T."/>
            <person name="Douglas C."/>
            <person name="Marra M."/>
            <person name="Sandberg G."/>
            <person name="Van de Peer Y."/>
            <person name="Rokhsar D."/>
        </authorList>
    </citation>
    <scope>NUCLEOTIDE SEQUENCE [LARGE SCALE GENOMIC DNA]</scope>
    <source>
        <strain evidence="2">cv. Nisqually</strain>
    </source>
</reference>
<organism evidence="1 2">
    <name type="scientific">Populus trichocarpa</name>
    <name type="common">Western balsam poplar</name>
    <name type="synonym">Populus balsamifera subsp. trichocarpa</name>
    <dbReference type="NCBI Taxonomy" id="3694"/>
    <lineage>
        <taxon>Eukaryota</taxon>
        <taxon>Viridiplantae</taxon>
        <taxon>Streptophyta</taxon>
        <taxon>Embryophyta</taxon>
        <taxon>Tracheophyta</taxon>
        <taxon>Spermatophyta</taxon>
        <taxon>Magnoliopsida</taxon>
        <taxon>eudicotyledons</taxon>
        <taxon>Gunneridae</taxon>
        <taxon>Pentapetalae</taxon>
        <taxon>rosids</taxon>
        <taxon>fabids</taxon>
        <taxon>Malpighiales</taxon>
        <taxon>Salicaceae</taxon>
        <taxon>Saliceae</taxon>
        <taxon>Populus</taxon>
    </lineage>
</organism>
<gene>
    <name evidence="1" type="ORF">POPTR_003G096400</name>
</gene>
<dbReference type="InParanoid" id="U5GMQ6"/>
<sequence>MLHCRNCWDALHHHVVSSGSSFGSGGGSGSGIGAPDGNMHQFYINDAPSLKIAPINLWV</sequence>
<dbReference type="AlphaFoldDB" id="U5GMQ6"/>
<protein>
    <submittedName>
        <fullName evidence="1">Uncharacterized protein</fullName>
    </submittedName>
</protein>
<dbReference type="Proteomes" id="UP000006729">
    <property type="component" value="Chromosome 3"/>
</dbReference>
<proteinExistence type="predicted"/>
<evidence type="ECO:0000313" key="1">
    <source>
        <dbReference type="EMBL" id="PNT44660.1"/>
    </source>
</evidence>
<name>U5GMQ6_POPTR</name>
<evidence type="ECO:0000313" key="2">
    <source>
        <dbReference type="Proteomes" id="UP000006729"/>
    </source>
</evidence>
<dbReference type="EMBL" id="CM009292">
    <property type="protein sequence ID" value="PNT44660.1"/>
    <property type="molecule type" value="Genomic_DNA"/>
</dbReference>
<dbReference type="HOGENOM" id="CLU_2965286_0_0_1"/>